<protein>
    <submittedName>
        <fullName evidence="2">Amidase</fullName>
    </submittedName>
</protein>
<organism evidence="2 3">
    <name type="scientific">Rubrobacter xylanophilus</name>
    <dbReference type="NCBI Taxonomy" id="49319"/>
    <lineage>
        <taxon>Bacteria</taxon>
        <taxon>Bacillati</taxon>
        <taxon>Actinomycetota</taxon>
        <taxon>Rubrobacteria</taxon>
        <taxon>Rubrobacterales</taxon>
        <taxon>Rubrobacteraceae</taxon>
        <taxon>Rubrobacter</taxon>
    </lineage>
</organism>
<dbReference type="Gene3D" id="3.90.1300.10">
    <property type="entry name" value="Amidase signature (AS) domain"/>
    <property type="match status" value="1"/>
</dbReference>
<dbReference type="PANTHER" id="PTHR11895:SF76">
    <property type="entry name" value="INDOLEACETAMIDE HYDROLASE"/>
    <property type="match status" value="1"/>
</dbReference>
<gene>
    <name evidence="2" type="ORF">RxyAA322_20900</name>
</gene>
<dbReference type="Pfam" id="PF01425">
    <property type="entry name" value="Amidase"/>
    <property type="match status" value="1"/>
</dbReference>
<evidence type="ECO:0000259" key="1">
    <source>
        <dbReference type="Pfam" id="PF01425"/>
    </source>
</evidence>
<dbReference type="GO" id="GO:0003824">
    <property type="term" value="F:catalytic activity"/>
    <property type="evidence" value="ECO:0007669"/>
    <property type="project" value="InterPro"/>
</dbReference>
<reference evidence="2" key="1">
    <citation type="journal article" date="2019" name="Microbiol. Resour. Announc.">
        <title>Complete Genome Sequence of Rubrobacter xylanophilus Strain AA3-22, Isolated from Arima Onsen in Japan.</title>
        <authorList>
            <person name="Tomariguchi N."/>
            <person name="Miyazaki K."/>
        </authorList>
    </citation>
    <scope>NUCLEOTIDE SEQUENCE [LARGE SCALE GENOMIC DNA]</scope>
    <source>
        <strain evidence="2">AA3-22</strain>
    </source>
</reference>
<dbReference type="AlphaFoldDB" id="A0A510HJP4"/>
<evidence type="ECO:0000313" key="2">
    <source>
        <dbReference type="EMBL" id="BBL80236.1"/>
    </source>
</evidence>
<dbReference type="PANTHER" id="PTHR11895">
    <property type="entry name" value="TRANSAMIDASE"/>
    <property type="match status" value="1"/>
</dbReference>
<dbReference type="PROSITE" id="PS00571">
    <property type="entry name" value="AMIDASES"/>
    <property type="match status" value="1"/>
</dbReference>
<dbReference type="InterPro" id="IPR023631">
    <property type="entry name" value="Amidase_dom"/>
</dbReference>
<dbReference type="EMBL" id="AP019791">
    <property type="protein sequence ID" value="BBL80236.1"/>
    <property type="molecule type" value="Genomic_DNA"/>
</dbReference>
<dbReference type="InterPro" id="IPR000120">
    <property type="entry name" value="Amidase"/>
</dbReference>
<keyword evidence="3" id="KW-1185">Reference proteome</keyword>
<name>A0A510HJP4_9ACTN</name>
<feature type="domain" description="Amidase" evidence="1">
    <location>
        <begin position="28"/>
        <end position="452"/>
    </location>
</feature>
<dbReference type="InterPro" id="IPR036928">
    <property type="entry name" value="AS_sf"/>
</dbReference>
<proteinExistence type="predicted"/>
<dbReference type="InterPro" id="IPR020556">
    <property type="entry name" value="Amidase_CS"/>
</dbReference>
<evidence type="ECO:0000313" key="3">
    <source>
        <dbReference type="Proteomes" id="UP000318065"/>
    </source>
</evidence>
<dbReference type="NCBIfam" id="NF005686">
    <property type="entry name" value="PRK07486.1"/>
    <property type="match status" value="1"/>
</dbReference>
<dbReference type="SUPFAM" id="SSF75304">
    <property type="entry name" value="Amidase signature (AS) enzymes"/>
    <property type="match status" value="1"/>
</dbReference>
<dbReference type="Proteomes" id="UP000318065">
    <property type="component" value="Chromosome"/>
</dbReference>
<sequence>MAMEGELCFLPAVELARLLRERELSAVEVVEAHLSQIERTNPEVNAIVTLLPERALEEARAADERLARGEPVGPLHGLPAAHKDLFWTKGVRTTFGSPIFRDFVPDADALIVERLKRAGAISLGKTNTPEFGAGSQTFNEVFGATLNPYDTSRTCGGSSGGAAVALACGMVPLADGSDMGGSLRNPAAFCNVVGLRPSPGRVPSWPSQTSWSPLSVDGPMARTARDVALMLSAIAGPDPRSPLSISESPKRFAAPLERDFSGVRVAWSVDLGGLPVERRVAEVFRGSLPVLEGLGCEVEEAAPDLSGADEVFKVFRAWHFELAYGELLEGHRERMKDTVVWNIEEGRRLSGPRLGAAERLRTELYHRMLEFMERYEFLVLPTTQVAPFPVETPYVTEIEGERMETYIDWMRSCYYITVTALPAASVPCGFTGEGLPVGLQIVGRPRDDFGVLQLTHAFEEATGCGRHRPPVAP</sequence>
<accession>A0A510HJP4</accession>